<dbReference type="PANTHER" id="PTHR11803">
    <property type="entry name" value="2-IMINOBUTANOATE/2-IMINOPROPANOATE DEAMINASE RIDA"/>
    <property type="match status" value="1"/>
</dbReference>
<dbReference type="InterPro" id="IPR006175">
    <property type="entry name" value="YjgF/YER057c/UK114"/>
</dbReference>
<dbReference type="Pfam" id="PF01042">
    <property type="entry name" value="Ribonuc_L-PSP"/>
    <property type="match status" value="1"/>
</dbReference>
<dbReference type="InterPro" id="IPR006056">
    <property type="entry name" value="RidA"/>
</dbReference>
<name>A0A095SWK6_9FLAO</name>
<dbReference type="InterPro" id="IPR035959">
    <property type="entry name" value="RutC-like_sf"/>
</dbReference>
<dbReference type="GO" id="GO:0005829">
    <property type="term" value="C:cytosol"/>
    <property type="evidence" value="ECO:0007669"/>
    <property type="project" value="TreeGrafter"/>
</dbReference>
<dbReference type="PANTHER" id="PTHR11803:SF39">
    <property type="entry name" value="2-IMINOBUTANOATE_2-IMINOPROPANOATE DEAMINASE"/>
    <property type="match status" value="1"/>
</dbReference>
<dbReference type="Proteomes" id="UP000029554">
    <property type="component" value="Unassembled WGS sequence"/>
</dbReference>
<sequence>MAVTKETQLPKPIGPYSYATLHKDLIFVSGQIGIDPITNALKEGIEEQTIQIFANLKVILKDNGSDLDHIKKTTIFLTDINQFETVNNIYTKHFSDQFPARSTIVVVALPKNARIEIECIAVKK</sequence>
<gene>
    <name evidence="2" type="ORF">LG45_05295</name>
</gene>
<dbReference type="STRING" id="1453498.LG45_05295"/>
<dbReference type="NCBIfam" id="TIGR00004">
    <property type="entry name" value="Rid family detoxifying hydrolase"/>
    <property type="match status" value="1"/>
</dbReference>
<reference evidence="2 3" key="1">
    <citation type="submission" date="2014-09" db="EMBL/GenBank/DDBJ databases">
        <title>Whole Genome Shotgun of Flavobacterium aquatile LMG 4008.</title>
        <authorList>
            <person name="Gale A.N."/>
            <person name="Pipes S.E."/>
            <person name="Newman J.D."/>
        </authorList>
    </citation>
    <scope>NUCLEOTIDE SEQUENCE [LARGE SCALE GENOMIC DNA]</scope>
    <source>
        <strain evidence="2 3">LMG 4008</strain>
    </source>
</reference>
<comment type="similarity">
    <text evidence="1">Belongs to the RutC family.</text>
</comment>
<dbReference type="AlphaFoldDB" id="A0A095SWK6"/>
<dbReference type="SUPFAM" id="SSF55298">
    <property type="entry name" value="YjgF-like"/>
    <property type="match status" value="1"/>
</dbReference>
<evidence type="ECO:0000313" key="2">
    <source>
        <dbReference type="EMBL" id="KGD69046.1"/>
    </source>
</evidence>
<dbReference type="EMBL" id="JRHH01000002">
    <property type="protein sequence ID" value="KGD69046.1"/>
    <property type="molecule type" value="Genomic_DNA"/>
</dbReference>
<dbReference type="GO" id="GO:0019239">
    <property type="term" value="F:deaminase activity"/>
    <property type="evidence" value="ECO:0007669"/>
    <property type="project" value="TreeGrafter"/>
</dbReference>
<comment type="caution">
    <text evidence="2">The sequence shown here is derived from an EMBL/GenBank/DDBJ whole genome shotgun (WGS) entry which is preliminary data.</text>
</comment>
<proteinExistence type="inferred from homology"/>
<accession>A0A095SWK6</accession>
<dbReference type="CDD" id="cd00448">
    <property type="entry name" value="YjgF_YER057c_UK114_family"/>
    <property type="match status" value="1"/>
</dbReference>
<evidence type="ECO:0000313" key="3">
    <source>
        <dbReference type="Proteomes" id="UP000029554"/>
    </source>
</evidence>
<evidence type="ECO:0000256" key="1">
    <source>
        <dbReference type="ARBA" id="ARBA00010552"/>
    </source>
</evidence>
<dbReference type="Gene3D" id="3.30.1330.40">
    <property type="entry name" value="RutC-like"/>
    <property type="match status" value="1"/>
</dbReference>
<dbReference type="FunFam" id="3.30.1330.40:FF:000001">
    <property type="entry name" value="L-PSP family endoribonuclease"/>
    <property type="match status" value="1"/>
</dbReference>
<protein>
    <submittedName>
        <fullName evidence="2">Endoribonuclease L-PSP</fullName>
    </submittedName>
</protein>
<keyword evidence="3" id="KW-1185">Reference proteome</keyword>
<organism evidence="2 3">
    <name type="scientific">Flavobacterium aquatile LMG 4008 = ATCC 11947</name>
    <dbReference type="NCBI Taxonomy" id="1453498"/>
    <lineage>
        <taxon>Bacteria</taxon>
        <taxon>Pseudomonadati</taxon>
        <taxon>Bacteroidota</taxon>
        <taxon>Flavobacteriia</taxon>
        <taxon>Flavobacteriales</taxon>
        <taxon>Flavobacteriaceae</taxon>
        <taxon>Flavobacterium</taxon>
    </lineage>
</organism>
<dbReference type="eggNOG" id="COG0251">
    <property type="taxonomic scope" value="Bacteria"/>
</dbReference>